<dbReference type="OrthoDB" id="428177at2759"/>
<dbReference type="AlphaFoldDB" id="A0A5M3M8S3"/>
<proteinExistence type="inferred from homology"/>
<protein>
    <recommendedName>
        <fullName evidence="4">mannan endo-1,4-beta-mannosidase</fullName>
        <ecNumber evidence="4">3.2.1.78</ecNumber>
    </recommendedName>
</protein>
<reference evidence="13" key="1">
    <citation type="journal article" date="2012" name="Science">
        <title>The Paleozoic origin of enzymatic lignin decomposition reconstructed from 31 fungal genomes.</title>
        <authorList>
            <person name="Floudas D."/>
            <person name="Binder M."/>
            <person name="Riley R."/>
            <person name="Barry K."/>
            <person name="Blanchette R.A."/>
            <person name="Henrissat B."/>
            <person name="Martinez A.T."/>
            <person name="Otillar R."/>
            <person name="Spatafora J.W."/>
            <person name="Yadav J.S."/>
            <person name="Aerts A."/>
            <person name="Benoit I."/>
            <person name="Boyd A."/>
            <person name="Carlson A."/>
            <person name="Copeland A."/>
            <person name="Coutinho P.M."/>
            <person name="de Vries R.P."/>
            <person name="Ferreira P."/>
            <person name="Findley K."/>
            <person name="Foster B."/>
            <person name="Gaskell J."/>
            <person name="Glotzer D."/>
            <person name="Gorecki P."/>
            <person name="Heitman J."/>
            <person name="Hesse C."/>
            <person name="Hori C."/>
            <person name="Igarashi K."/>
            <person name="Jurgens J.A."/>
            <person name="Kallen N."/>
            <person name="Kersten P."/>
            <person name="Kohler A."/>
            <person name="Kuees U."/>
            <person name="Kumar T.K.A."/>
            <person name="Kuo A."/>
            <person name="LaButti K."/>
            <person name="Larrondo L.F."/>
            <person name="Lindquist E."/>
            <person name="Ling A."/>
            <person name="Lombard V."/>
            <person name="Lucas S."/>
            <person name="Lundell T."/>
            <person name="Martin R."/>
            <person name="McLaughlin D.J."/>
            <person name="Morgenstern I."/>
            <person name="Morin E."/>
            <person name="Murat C."/>
            <person name="Nagy L.G."/>
            <person name="Nolan M."/>
            <person name="Ohm R.A."/>
            <person name="Patyshakuliyeva A."/>
            <person name="Rokas A."/>
            <person name="Ruiz-Duenas F.J."/>
            <person name="Sabat G."/>
            <person name="Salamov A."/>
            <person name="Samejima M."/>
            <person name="Schmutz J."/>
            <person name="Slot J.C."/>
            <person name="St John F."/>
            <person name="Stenlid J."/>
            <person name="Sun H."/>
            <person name="Sun S."/>
            <person name="Syed K."/>
            <person name="Tsang A."/>
            <person name="Wiebenga A."/>
            <person name="Young D."/>
            <person name="Pisabarro A."/>
            <person name="Eastwood D.C."/>
            <person name="Martin F."/>
            <person name="Cullen D."/>
            <person name="Grigoriev I.V."/>
            <person name="Hibbett D.S."/>
        </authorList>
    </citation>
    <scope>NUCLEOTIDE SEQUENCE [LARGE SCALE GENOMIC DNA]</scope>
    <source>
        <strain evidence="13">RWD-64-598 SS2</strain>
    </source>
</reference>
<evidence type="ECO:0000256" key="4">
    <source>
        <dbReference type="ARBA" id="ARBA00012706"/>
    </source>
</evidence>
<gene>
    <name evidence="12" type="ORF">CONPUDRAFT_132136</name>
</gene>
<comment type="caution">
    <text evidence="12">The sequence shown here is derived from an EMBL/GenBank/DDBJ whole genome shotgun (WGS) entry which is preliminary data.</text>
</comment>
<keyword evidence="6 10" id="KW-0732">Signal</keyword>
<organism evidence="12 13">
    <name type="scientific">Coniophora puteana (strain RWD-64-598)</name>
    <name type="common">Brown rot fungus</name>
    <dbReference type="NCBI Taxonomy" id="741705"/>
    <lineage>
        <taxon>Eukaryota</taxon>
        <taxon>Fungi</taxon>
        <taxon>Dikarya</taxon>
        <taxon>Basidiomycota</taxon>
        <taxon>Agaricomycotina</taxon>
        <taxon>Agaricomycetes</taxon>
        <taxon>Agaricomycetidae</taxon>
        <taxon>Boletales</taxon>
        <taxon>Coniophorineae</taxon>
        <taxon>Coniophoraceae</taxon>
        <taxon>Coniophora</taxon>
    </lineage>
</organism>
<dbReference type="Pfam" id="PF00150">
    <property type="entry name" value="Cellulase"/>
    <property type="match status" value="1"/>
</dbReference>
<feature type="domain" description="Glycoside hydrolase family 5" evidence="11">
    <location>
        <begin position="22"/>
        <end position="300"/>
    </location>
</feature>
<evidence type="ECO:0000256" key="5">
    <source>
        <dbReference type="ARBA" id="ARBA00022525"/>
    </source>
</evidence>
<dbReference type="GeneID" id="19200393"/>
<name>A0A5M3M8S3_CONPW</name>
<feature type="chain" id="PRO_5024418183" description="mannan endo-1,4-beta-mannosidase" evidence="10">
    <location>
        <begin position="20"/>
        <end position="344"/>
    </location>
</feature>
<comment type="similarity">
    <text evidence="3 9">Belongs to the glycosyl hydrolase 5 (cellulase A) family.</text>
</comment>
<evidence type="ECO:0000313" key="13">
    <source>
        <dbReference type="Proteomes" id="UP000053558"/>
    </source>
</evidence>
<dbReference type="InterPro" id="IPR045053">
    <property type="entry name" value="MAN-like"/>
</dbReference>
<evidence type="ECO:0000256" key="6">
    <source>
        <dbReference type="ARBA" id="ARBA00022729"/>
    </source>
</evidence>
<evidence type="ECO:0000256" key="9">
    <source>
        <dbReference type="RuleBase" id="RU361153"/>
    </source>
</evidence>
<evidence type="ECO:0000256" key="3">
    <source>
        <dbReference type="ARBA" id="ARBA00005641"/>
    </source>
</evidence>
<dbReference type="InterPro" id="IPR017853">
    <property type="entry name" value="GH"/>
</dbReference>
<dbReference type="InterPro" id="IPR001547">
    <property type="entry name" value="Glyco_hydro_5"/>
</dbReference>
<dbReference type="Gene3D" id="3.20.20.80">
    <property type="entry name" value="Glycosidases"/>
    <property type="match status" value="1"/>
</dbReference>
<evidence type="ECO:0000259" key="11">
    <source>
        <dbReference type="Pfam" id="PF00150"/>
    </source>
</evidence>
<evidence type="ECO:0000256" key="8">
    <source>
        <dbReference type="ARBA" id="ARBA00023295"/>
    </source>
</evidence>
<dbReference type="GO" id="GO:0046355">
    <property type="term" value="P:mannan catabolic process"/>
    <property type="evidence" value="ECO:0007669"/>
    <property type="project" value="UniProtKB-ARBA"/>
</dbReference>
<evidence type="ECO:0000256" key="1">
    <source>
        <dbReference type="ARBA" id="ARBA00001678"/>
    </source>
</evidence>
<comment type="catalytic activity">
    <reaction evidence="1">
        <text>Random hydrolysis of (1-&gt;4)-beta-D-mannosidic linkages in mannans, galactomannans and glucomannans.</text>
        <dbReference type="EC" id="3.2.1.78"/>
    </reaction>
</comment>
<keyword evidence="8 9" id="KW-0326">Glycosidase</keyword>
<dbReference type="PANTHER" id="PTHR31451:SF39">
    <property type="entry name" value="MANNAN ENDO-1,4-BETA-MANNOSIDASE 1"/>
    <property type="match status" value="1"/>
</dbReference>
<dbReference type="Proteomes" id="UP000053558">
    <property type="component" value="Unassembled WGS sequence"/>
</dbReference>
<evidence type="ECO:0000256" key="10">
    <source>
        <dbReference type="SAM" id="SignalP"/>
    </source>
</evidence>
<feature type="signal peptide" evidence="10">
    <location>
        <begin position="1"/>
        <end position="19"/>
    </location>
</feature>
<evidence type="ECO:0000256" key="2">
    <source>
        <dbReference type="ARBA" id="ARBA00004613"/>
    </source>
</evidence>
<dbReference type="PANTHER" id="PTHR31451">
    <property type="match status" value="1"/>
</dbReference>
<dbReference type="GO" id="GO:0016985">
    <property type="term" value="F:mannan endo-1,4-beta-mannosidase activity"/>
    <property type="evidence" value="ECO:0007669"/>
    <property type="project" value="UniProtKB-EC"/>
</dbReference>
<accession>A0A5M3M8S3</accession>
<keyword evidence="13" id="KW-1185">Reference proteome</keyword>
<dbReference type="GO" id="GO:0005576">
    <property type="term" value="C:extracellular region"/>
    <property type="evidence" value="ECO:0007669"/>
    <property type="project" value="UniProtKB-SubCell"/>
</dbReference>
<keyword evidence="7 9" id="KW-0378">Hydrolase</keyword>
<evidence type="ECO:0000256" key="7">
    <source>
        <dbReference type="ARBA" id="ARBA00022801"/>
    </source>
</evidence>
<evidence type="ECO:0000313" key="12">
    <source>
        <dbReference type="EMBL" id="EIW75190.1"/>
    </source>
</evidence>
<comment type="subcellular location">
    <subcellularLocation>
        <location evidence="2">Secreted</location>
    </subcellularLocation>
</comment>
<dbReference type="KEGG" id="cput:CONPUDRAFT_132136"/>
<dbReference type="EMBL" id="JH711589">
    <property type="protein sequence ID" value="EIW75190.1"/>
    <property type="molecule type" value="Genomic_DNA"/>
</dbReference>
<keyword evidence="5" id="KW-0964">Secreted</keyword>
<sequence length="344" mass="37296">MRWVAPLTVLAACAAKAVAADSFTGTSNFYAYALPKSEQQALLQGMSDAGMKVLRTFVQGVPAGQKGSDNIQVNDVEGNGIGQWDDTILNAIDELMVLAQGYGVKLLISMYDKNTLAAGGPYNAKYGESGFYTNSDALSDYSNRITYILNTHKNSQANNQPWSELGDYIFGYDVMNEPMINQGASFFESNLDWVCNVAKQIRGNVGDANQLIFTGGNSAGVSVQDRFFESDCAIDAIAVHDYTDGYDSYLPDAISKANSAGKKLIIEEWGSLVGGDRDSNLQSNVQKMNQYGVSWIYWELITNTDPNQGEDYEIDIGGDDWSTIQSLAKTTAGTTGAFDFSASL</sequence>
<dbReference type="OMA" id="RYQLGCW"/>
<dbReference type="SUPFAM" id="SSF51445">
    <property type="entry name" value="(Trans)glycosidases"/>
    <property type="match status" value="1"/>
</dbReference>
<dbReference type="EC" id="3.2.1.78" evidence="4"/>
<dbReference type="RefSeq" id="XP_007774611.1">
    <property type="nucleotide sequence ID" value="XM_007776421.1"/>
</dbReference>